<comment type="cofactor">
    <cofactor evidence="1">
        <name>Zn(2+)</name>
        <dbReference type="ChEBI" id="CHEBI:29105"/>
    </cofactor>
</comment>
<reference evidence="6 7" key="1">
    <citation type="submission" date="2018-05" db="EMBL/GenBank/DDBJ databases">
        <title>Paenibacillus flagellatus sp. nov., isolated from selenium mineral soil.</title>
        <authorList>
            <person name="Dai X."/>
        </authorList>
    </citation>
    <scope>NUCLEOTIDE SEQUENCE [LARGE SCALE GENOMIC DNA]</scope>
    <source>
        <strain evidence="6 7">DXL2</strain>
    </source>
</reference>
<protein>
    <recommendedName>
        <fullName evidence="8">Creatininase</fullName>
    </recommendedName>
</protein>
<keyword evidence="4" id="KW-0862">Zinc</keyword>
<keyword evidence="2" id="KW-0479">Metal-binding</keyword>
<dbReference type="AlphaFoldDB" id="A0A2V5K662"/>
<dbReference type="GO" id="GO:0016811">
    <property type="term" value="F:hydrolase activity, acting on carbon-nitrogen (but not peptide) bonds, in linear amides"/>
    <property type="evidence" value="ECO:0007669"/>
    <property type="project" value="TreeGrafter"/>
</dbReference>
<evidence type="ECO:0000313" key="6">
    <source>
        <dbReference type="EMBL" id="PYI54272.1"/>
    </source>
</evidence>
<accession>A0A2V5K662</accession>
<name>A0A2V5K662_9BACL</name>
<dbReference type="Pfam" id="PF02633">
    <property type="entry name" value="Creatininase"/>
    <property type="match status" value="1"/>
</dbReference>
<evidence type="ECO:0008006" key="8">
    <source>
        <dbReference type="Google" id="ProtNLM"/>
    </source>
</evidence>
<comment type="caution">
    <text evidence="6">The sequence shown here is derived from an EMBL/GenBank/DDBJ whole genome shotgun (WGS) entry which is preliminary data.</text>
</comment>
<keyword evidence="3" id="KW-0378">Hydrolase</keyword>
<organism evidence="6 7">
    <name type="scientific">Paenibacillus flagellatus</name>
    <dbReference type="NCBI Taxonomy" id="2211139"/>
    <lineage>
        <taxon>Bacteria</taxon>
        <taxon>Bacillati</taxon>
        <taxon>Bacillota</taxon>
        <taxon>Bacilli</taxon>
        <taxon>Bacillales</taxon>
        <taxon>Paenibacillaceae</taxon>
        <taxon>Paenibacillus</taxon>
    </lineage>
</organism>
<gene>
    <name evidence="6" type="ORF">DLM86_12390</name>
</gene>
<evidence type="ECO:0000256" key="3">
    <source>
        <dbReference type="ARBA" id="ARBA00022801"/>
    </source>
</evidence>
<sequence length="262" mass="29124">MRPPESARHYTLKGCPPLMLTMFHTRNDFEAHSSVTAVLPIGAIEQHGSHLPVGTDTIIVGELAHRLAERLDAYLLPTLSITASIEHRKSKGTVYLKADTLALVIRDIADSLRVTGYRKLILVNGHGGNWILKPTIRQLNRDFEDAGHAMEVILITTGIVNKRTVGIVQHTEGDIHGGEKETSLMLHFCEEHVKKPVQQPPTAVPQDFLDYFDAVDLTGDGYWGFPEAASKEKGRLIADLFADCAVDYLDQIERVRKSLKTE</sequence>
<dbReference type="Gene3D" id="3.40.50.10310">
    <property type="entry name" value="Creatininase"/>
    <property type="match status" value="1"/>
</dbReference>
<evidence type="ECO:0000256" key="5">
    <source>
        <dbReference type="ARBA" id="ARBA00024029"/>
    </source>
</evidence>
<dbReference type="InterPro" id="IPR003785">
    <property type="entry name" value="Creatininase/forma_Hydrolase"/>
</dbReference>
<dbReference type="GO" id="GO:0046872">
    <property type="term" value="F:metal ion binding"/>
    <property type="evidence" value="ECO:0007669"/>
    <property type="project" value="UniProtKB-KW"/>
</dbReference>
<evidence type="ECO:0000256" key="4">
    <source>
        <dbReference type="ARBA" id="ARBA00022833"/>
    </source>
</evidence>
<dbReference type="PANTHER" id="PTHR35005:SF1">
    <property type="entry name" value="2-AMINO-5-FORMYLAMINO-6-RIBOSYLAMINOPYRIMIDIN-4(3H)-ONE 5'-MONOPHOSPHATE DEFORMYLASE"/>
    <property type="match status" value="1"/>
</dbReference>
<evidence type="ECO:0000256" key="1">
    <source>
        <dbReference type="ARBA" id="ARBA00001947"/>
    </source>
</evidence>
<dbReference type="GO" id="GO:0009231">
    <property type="term" value="P:riboflavin biosynthetic process"/>
    <property type="evidence" value="ECO:0007669"/>
    <property type="project" value="TreeGrafter"/>
</dbReference>
<dbReference type="PANTHER" id="PTHR35005">
    <property type="entry name" value="3-DEHYDRO-SCYLLO-INOSOSE HYDROLASE"/>
    <property type="match status" value="1"/>
</dbReference>
<evidence type="ECO:0000256" key="2">
    <source>
        <dbReference type="ARBA" id="ARBA00022723"/>
    </source>
</evidence>
<dbReference type="Proteomes" id="UP000247476">
    <property type="component" value="Unassembled WGS sequence"/>
</dbReference>
<dbReference type="SUPFAM" id="SSF102215">
    <property type="entry name" value="Creatininase"/>
    <property type="match status" value="1"/>
</dbReference>
<keyword evidence="7" id="KW-1185">Reference proteome</keyword>
<evidence type="ECO:0000313" key="7">
    <source>
        <dbReference type="Proteomes" id="UP000247476"/>
    </source>
</evidence>
<proteinExistence type="inferred from homology"/>
<dbReference type="InterPro" id="IPR024087">
    <property type="entry name" value="Creatininase-like_sf"/>
</dbReference>
<dbReference type="EMBL" id="QJVJ01000005">
    <property type="protein sequence ID" value="PYI54272.1"/>
    <property type="molecule type" value="Genomic_DNA"/>
</dbReference>
<comment type="similarity">
    <text evidence="5">Belongs to the creatininase superfamily.</text>
</comment>